<dbReference type="Proteomes" id="UP000599074">
    <property type="component" value="Unassembled WGS sequence"/>
</dbReference>
<keyword evidence="3" id="KW-1185">Reference proteome</keyword>
<dbReference type="Pfam" id="PF00625">
    <property type="entry name" value="Guanylate_kin"/>
    <property type="match status" value="1"/>
</dbReference>
<evidence type="ECO:0000313" key="2">
    <source>
        <dbReference type="EMBL" id="GII26518.1"/>
    </source>
</evidence>
<evidence type="ECO:0000259" key="1">
    <source>
        <dbReference type="Pfam" id="PF00625"/>
    </source>
</evidence>
<name>A0A8J3THF4_9ACTN</name>
<accession>A0A8J3THF4</accession>
<gene>
    <name evidence="2" type="ORF">Pme01_61150</name>
</gene>
<feature type="domain" description="Guanylate kinase/L-type calcium channel beta subunit" evidence="1">
    <location>
        <begin position="5"/>
        <end position="167"/>
    </location>
</feature>
<organism evidence="2 3">
    <name type="scientific">Planosporangium mesophilum</name>
    <dbReference type="NCBI Taxonomy" id="689768"/>
    <lineage>
        <taxon>Bacteria</taxon>
        <taxon>Bacillati</taxon>
        <taxon>Actinomycetota</taxon>
        <taxon>Actinomycetes</taxon>
        <taxon>Micromonosporales</taxon>
        <taxon>Micromonosporaceae</taxon>
        <taxon>Planosporangium</taxon>
    </lineage>
</organism>
<dbReference type="SUPFAM" id="SSF52540">
    <property type="entry name" value="P-loop containing nucleoside triphosphate hydrolases"/>
    <property type="match status" value="1"/>
</dbReference>
<sequence>MAPGVILYGPPASGKDTITTELLALDPHYVAYQRLKVGGGKSHGYRVIATERLRELESRGAVLYSNSRYGNVYAVDRESVAALIQAGRIPVLHLGQVQGITAVEAFPARWVRVLLWCARATTAERVAGRGDSDIGDRLRAWDETRRDLREHANIQFDAIIRTDEVAASTAARMIHAAVAGSSDPHPADDVLEVDA</sequence>
<dbReference type="AlphaFoldDB" id="A0A8J3THF4"/>
<proteinExistence type="predicted"/>
<dbReference type="EMBL" id="BOON01000084">
    <property type="protein sequence ID" value="GII26518.1"/>
    <property type="molecule type" value="Genomic_DNA"/>
</dbReference>
<evidence type="ECO:0000313" key="3">
    <source>
        <dbReference type="Proteomes" id="UP000599074"/>
    </source>
</evidence>
<reference evidence="2" key="1">
    <citation type="submission" date="2021-01" db="EMBL/GenBank/DDBJ databases">
        <title>Whole genome shotgun sequence of Planosporangium mesophilum NBRC 109066.</title>
        <authorList>
            <person name="Komaki H."/>
            <person name="Tamura T."/>
        </authorList>
    </citation>
    <scope>NUCLEOTIDE SEQUENCE</scope>
    <source>
        <strain evidence="2">NBRC 109066</strain>
    </source>
</reference>
<dbReference type="InterPro" id="IPR008145">
    <property type="entry name" value="GK/Ca_channel_bsu"/>
</dbReference>
<protein>
    <recommendedName>
        <fullName evidence="1">Guanylate kinase/L-type calcium channel beta subunit domain-containing protein</fullName>
    </recommendedName>
</protein>
<comment type="caution">
    <text evidence="2">The sequence shown here is derived from an EMBL/GenBank/DDBJ whole genome shotgun (WGS) entry which is preliminary data.</text>
</comment>
<dbReference type="InterPro" id="IPR027417">
    <property type="entry name" value="P-loop_NTPase"/>
</dbReference>
<dbReference type="Gene3D" id="3.40.50.300">
    <property type="entry name" value="P-loop containing nucleotide triphosphate hydrolases"/>
    <property type="match status" value="1"/>
</dbReference>
<dbReference type="RefSeq" id="WP_168118272.1">
    <property type="nucleotide sequence ID" value="NZ_BOON01000084.1"/>
</dbReference>